<name>A0ABN8W7N2_9PROT</name>
<dbReference type="RefSeq" id="WP_282023414.1">
    <property type="nucleotide sequence ID" value="NZ_CAMXCH010000001.1"/>
</dbReference>
<feature type="signal peptide" evidence="1">
    <location>
        <begin position="1"/>
        <end position="19"/>
    </location>
</feature>
<dbReference type="Proteomes" id="UP001154272">
    <property type="component" value="Unassembled WGS sequence"/>
</dbReference>
<sequence length="156" mass="17720">MKKILFLLSLLTLPFSAMAQSKPERAPDAYIKETAERFFPNLCKEGEVGLMNDVYDCYQHTKDTDPKYLQCMIGDTYVFAGVTKANQKAAALGRPIPFNVPFFSQKKWAERTGDLVSIPQLSGYILGERTPYLEKSTKQFIDDINIMYADKNNVCK</sequence>
<proteinExistence type="predicted"/>
<reference evidence="2" key="1">
    <citation type="submission" date="2022-10" db="EMBL/GenBank/DDBJ databases">
        <authorList>
            <person name="Botero Cardona J."/>
        </authorList>
    </citation>
    <scope>NUCLEOTIDE SEQUENCE</scope>
    <source>
        <strain evidence="2">R-83534</strain>
    </source>
</reference>
<keyword evidence="1" id="KW-0732">Signal</keyword>
<dbReference type="EMBL" id="CAMXCH010000001">
    <property type="protein sequence ID" value="CAI3931961.1"/>
    <property type="molecule type" value="Genomic_DNA"/>
</dbReference>
<organism evidence="2 3">
    <name type="scientific">Commensalibacter papalotli</name>
    <name type="common">ex Botero et al. 2024</name>
    <dbReference type="NCBI Taxonomy" id="2972766"/>
    <lineage>
        <taxon>Bacteria</taxon>
        <taxon>Pseudomonadati</taxon>
        <taxon>Pseudomonadota</taxon>
        <taxon>Alphaproteobacteria</taxon>
        <taxon>Acetobacterales</taxon>
        <taxon>Acetobacteraceae</taxon>
    </lineage>
</organism>
<evidence type="ECO:0000313" key="2">
    <source>
        <dbReference type="EMBL" id="CAI3931961.1"/>
    </source>
</evidence>
<protein>
    <submittedName>
        <fullName evidence="2">Uncharacterized protein</fullName>
    </submittedName>
</protein>
<keyword evidence="3" id="KW-1185">Reference proteome</keyword>
<feature type="chain" id="PRO_5047003079" evidence="1">
    <location>
        <begin position="20"/>
        <end position="156"/>
    </location>
</feature>
<accession>A0ABN8W7N2</accession>
<evidence type="ECO:0000313" key="3">
    <source>
        <dbReference type="Proteomes" id="UP001154272"/>
    </source>
</evidence>
<comment type="caution">
    <text evidence="2">The sequence shown here is derived from an EMBL/GenBank/DDBJ whole genome shotgun (WGS) entry which is preliminary data.</text>
</comment>
<evidence type="ECO:0000256" key="1">
    <source>
        <dbReference type="SAM" id="SignalP"/>
    </source>
</evidence>
<gene>
    <name evidence="2" type="ORF">R83534S58_LOCUS589</name>
</gene>